<evidence type="ECO:0000256" key="1">
    <source>
        <dbReference type="SAM" id="SignalP"/>
    </source>
</evidence>
<dbReference type="RefSeq" id="WP_072658680.1">
    <property type="nucleotide sequence ID" value="NZ_BDFD01000002.1"/>
</dbReference>
<accession>A0A1L8CKS3</accession>
<dbReference type="OrthoDB" id="5289383at2"/>
<sequence>MKLISLCISLILFSNLPQAAEWSAIQGDVVSIKASFEADKVRLWCFGKKWPAKLQADGSWKGWIGIDLKTKPGTYPIEWSNGKRIVAKDSVTVSKGEFRISHITVEKKMADFDAPTLKRIRSEAKLLRATYIAAVDATPDIHMDGKPAEGIESTPFGAQRYVNGAARSPHSGIDIAAPAGTPITAPLAGKVLHVADMYLNGKTVAIGHGNGLVSVYSHMQSTDVTIGQWIQAHQKIGEMGSTGRATGPHLHWGVRFHNARVNPESLL</sequence>
<dbReference type="PANTHER" id="PTHR21666:SF285">
    <property type="entry name" value="M23 FAMILY METALLOPEPTIDASE"/>
    <property type="match status" value="1"/>
</dbReference>
<keyword evidence="1" id="KW-0732">Signal</keyword>
<dbReference type="Gene3D" id="2.60.40.1590">
    <property type="entry name" value="Peptidoglycan hydrolase domains"/>
    <property type="match status" value="1"/>
</dbReference>
<protein>
    <submittedName>
        <fullName evidence="3">Murein DD-endopeptidase MepM</fullName>
    </submittedName>
</protein>
<dbReference type="InterPro" id="IPR011055">
    <property type="entry name" value="Dup_hybrid_motif"/>
</dbReference>
<dbReference type="STRING" id="1921010.MMIC_P0440"/>
<dbReference type="PANTHER" id="PTHR21666">
    <property type="entry name" value="PEPTIDASE-RELATED"/>
    <property type="match status" value="1"/>
</dbReference>
<dbReference type="InterPro" id="IPR050570">
    <property type="entry name" value="Cell_wall_metabolism_enzyme"/>
</dbReference>
<reference evidence="3 4" key="1">
    <citation type="journal article" date="2017" name="Arch. Microbiol.">
        <title>Mariprofundus micogutta sp. nov., a novel iron-oxidizing zetaproteobacterium isolated from a deep-sea hydrothermal field at the Bayonnaise knoll of the Izu-Ogasawara arc, and a description of Mariprofundales ord. nov. and Zetaproteobacteria classis nov.</title>
        <authorList>
            <person name="Makita H."/>
            <person name="Tanaka E."/>
            <person name="Mitsunobu S."/>
            <person name="Miyazaki M."/>
            <person name="Nunoura T."/>
            <person name="Uematsu K."/>
            <person name="Takaki Y."/>
            <person name="Nishi S."/>
            <person name="Shimamura S."/>
            <person name="Takai K."/>
        </authorList>
    </citation>
    <scope>NUCLEOTIDE SEQUENCE [LARGE SCALE GENOMIC DNA]</scope>
    <source>
        <strain evidence="3 4">ET2</strain>
    </source>
</reference>
<dbReference type="Gene3D" id="2.70.70.10">
    <property type="entry name" value="Glucose Permease (Domain IIA)"/>
    <property type="match status" value="1"/>
</dbReference>
<dbReference type="EMBL" id="BDFD01000002">
    <property type="protein sequence ID" value="GAV19506.1"/>
    <property type="molecule type" value="Genomic_DNA"/>
</dbReference>
<dbReference type="CDD" id="cd12797">
    <property type="entry name" value="M23_peptidase"/>
    <property type="match status" value="1"/>
</dbReference>
<proteinExistence type="predicted"/>
<dbReference type="InterPro" id="IPR016047">
    <property type="entry name" value="M23ase_b-sheet_dom"/>
</dbReference>
<organism evidence="3 4">
    <name type="scientific">Mariprofundus micogutta</name>
    <dbReference type="NCBI Taxonomy" id="1921010"/>
    <lineage>
        <taxon>Bacteria</taxon>
        <taxon>Pseudomonadati</taxon>
        <taxon>Pseudomonadota</taxon>
        <taxon>Candidatius Mariprofundia</taxon>
        <taxon>Mariprofundales</taxon>
        <taxon>Mariprofundaceae</taxon>
        <taxon>Mariprofundus</taxon>
    </lineage>
</organism>
<feature type="signal peptide" evidence="1">
    <location>
        <begin position="1"/>
        <end position="19"/>
    </location>
</feature>
<dbReference type="Pfam" id="PF01551">
    <property type="entry name" value="Peptidase_M23"/>
    <property type="match status" value="1"/>
</dbReference>
<evidence type="ECO:0000259" key="2">
    <source>
        <dbReference type="Pfam" id="PF01551"/>
    </source>
</evidence>
<evidence type="ECO:0000313" key="3">
    <source>
        <dbReference type="EMBL" id="GAV19506.1"/>
    </source>
</evidence>
<comment type="caution">
    <text evidence="3">The sequence shown here is derived from an EMBL/GenBank/DDBJ whole genome shotgun (WGS) entry which is preliminary data.</text>
</comment>
<evidence type="ECO:0000313" key="4">
    <source>
        <dbReference type="Proteomes" id="UP000231632"/>
    </source>
</evidence>
<dbReference type="SUPFAM" id="SSF51261">
    <property type="entry name" value="Duplicated hybrid motif"/>
    <property type="match status" value="1"/>
</dbReference>
<gene>
    <name evidence="3" type="ORF">MMIC_P0440</name>
</gene>
<feature type="domain" description="M23ase beta-sheet core" evidence="2">
    <location>
        <begin position="169"/>
        <end position="263"/>
    </location>
</feature>
<feature type="chain" id="PRO_5012837887" evidence="1">
    <location>
        <begin position="20"/>
        <end position="267"/>
    </location>
</feature>
<dbReference type="AlphaFoldDB" id="A0A1L8CKS3"/>
<dbReference type="GO" id="GO:0004222">
    <property type="term" value="F:metalloendopeptidase activity"/>
    <property type="evidence" value="ECO:0007669"/>
    <property type="project" value="TreeGrafter"/>
</dbReference>
<name>A0A1L8CKS3_9PROT</name>
<keyword evidence="4" id="KW-1185">Reference proteome</keyword>
<dbReference type="Proteomes" id="UP000231632">
    <property type="component" value="Unassembled WGS sequence"/>
</dbReference>